<proteinExistence type="predicted"/>
<comment type="caution">
    <text evidence="1">The sequence shown here is derived from an EMBL/GenBank/DDBJ whole genome shotgun (WGS) entry which is preliminary data.</text>
</comment>
<dbReference type="AlphaFoldDB" id="A0AA86TZ50"/>
<reference evidence="1" key="1">
    <citation type="submission" date="2023-06" db="EMBL/GenBank/DDBJ databases">
        <authorList>
            <person name="Kurt Z."/>
        </authorList>
    </citation>
    <scope>NUCLEOTIDE SEQUENCE</scope>
</reference>
<evidence type="ECO:0000313" key="3">
    <source>
        <dbReference type="Proteomes" id="UP001642409"/>
    </source>
</evidence>
<name>A0AA86TZ50_9EUKA</name>
<sequence>MSVLMRRENTLIIEPGSDISKIQIINFILLPNSKKHFEGPPLYDSTSLSDLNGKLTINGPPHFRSGDYTSLLSVRVVEDIFVAVGVLYIRNGTTNNIIKQRDYNHKQFNNMDEFIIDFNECFIEEAVMSIEGNSFRIQFKPTFEKSYIDYTGNLQRFLGKSTGQQIILNGSITIDNNDQTKQIVVNYTNTTFETIQLFVKDFQSKTSGKVYLYLDQSTQQLIYKYNDPSYSKLQVTYQGNLNKYFDNQQCIYTDNLLTTFDKLNNQSFYIKTSFDIYNDTGTKYKSTININYARYTIQSFIDSFNKTVGVINIQYNTTTNKYKYVTTEQNSEYTNLDIRYENTTIQYTTQKPINVIYNNEKLESSTLNIKYIQLKCNKLECNIASYTIDPVTTQQTLQFGSNVLQVLCPNQMSYQSKNMDLHIKLMESMPLDFYIQDQDDKDLNVQYILQMRFYKQESFQQQSDSGVTAIHQKRQVFVYLTGGIRQFRLNRVYNQIALCQTYGSIGLQPSTHTTYIISYVYNLKVNDYNFDILHAYSRNIENVNNSVFVWKQIPQDCLMNFDLQTSAVEYTLDTMTKQQTVYKDQQPNILLRLFVK</sequence>
<dbReference type="Proteomes" id="UP001642409">
    <property type="component" value="Unassembled WGS sequence"/>
</dbReference>
<gene>
    <name evidence="1" type="ORF">HINF_LOCUS23085</name>
    <name evidence="2" type="ORF">HINF_LOCUS62419</name>
</gene>
<organism evidence="1">
    <name type="scientific">Hexamita inflata</name>
    <dbReference type="NCBI Taxonomy" id="28002"/>
    <lineage>
        <taxon>Eukaryota</taxon>
        <taxon>Metamonada</taxon>
        <taxon>Diplomonadida</taxon>
        <taxon>Hexamitidae</taxon>
        <taxon>Hexamitinae</taxon>
        <taxon>Hexamita</taxon>
    </lineage>
</organism>
<protein>
    <submittedName>
        <fullName evidence="2">Hypothetical_protein</fullName>
    </submittedName>
</protein>
<evidence type="ECO:0000313" key="2">
    <source>
        <dbReference type="EMBL" id="CAL6084886.1"/>
    </source>
</evidence>
<keyword evidence="3" id="KW-1185">Reference proteome</keyword>
<reference evidence="2 3" key="2">
    <citation type="submission" date="2024-07" db="EMBL/GenBank/DDBJ databases">
        <authorList>
            <person name="Akdeniz Z."/>
        </authorList>
    </citation>
    <scope>NUCLEOTIDE SEQUENCE [LARGE SCALE GENOMIC DNA]</scope>
</reference>
<dbReference type="EMBL" id="CATOUU010000613">
    <property type="protein sequence ID" value="CAI9935440.1"/>
    <property type="molecule type" value="Genomic_DNA"/>
</dbReference>
<evidence type="ECO:0000313" key="1">
    <source>
        <dbReference type="EMBL" id="CAI9935440.1"/>
    </source>
</evidence>
<accession>A0AA86TZ50</accession>
<dbReference type="EMBL" id="CAXDID020000382">
    <property type="protein sequence ID" value="CAL6084886.1"/>
    <property type="molecule type" value="Genomic_DNA"/>
</dbReference>